<feature type="transmembrane region" description="Helical" evidence="4">
    <location>
        <begin position="225"/>
        <end position="245"/>
    </location>
</feature>
<evidence type="ECO:0000256" key="4">
    <source>
        <dbReference type="SAM" id="Phobius"/>
    </source>
</evidence>
<dbReference type="PANTHER" id="PTHR43630:SF1">
    <property type="entry name" value="POLY-BETA-1,6-N-ACETYL-D-GLUCOSAMINE SYNTHASE"/>
    <property type="match status" value="1"/>
</dbReference>
<evidence type="ECO:0000256" key="2">
    <source>
        <dbReference type="ARBA" id="ARBA00022676"/>
    </source>
</evidence>
<evidence type="ECO:0000313" key="7">
    <source>
        <dbReference type="Proteomes" id="UP000731907"/>
    </source>
</evidence>
<feature type="transmembrane region" description="Helical" evidence="4">
    <location>
        <begin position="167"/>
        <end position="187"/>
    </location>
</feature>
<dbReference type="SUPFAM" id="SSF53448">
    <property type="entry name" value="Nucleotide-diphospho-sugar transferases"/>
    <property type="match status" value="1"/>
</dbReference>
<feature type="domain" description="Glycosyltransferase 2-like" evidence="5">
    <location>
        <begin position="1"/>
        <end position="195"/>
    </location>
</feature>
<evidence type="ECO:0000259" key="5">
    <source>
        <dbReference type="Pfam" id="PF13632"/>
    </source>
</evidence>
<dbReference type="Gene3D" id="3.90.550.10">
    <property type="entry name" value="Spore Coat Polysaccharide Biosynthesis Protein SpsA, Chain A"/>
    <property type="match status" value="1"/>
</dbReference>
<protein>
    <submittedName>
        <fullName evidence="6">Glycosyltransferase family 2 protein</fullName>
    </submittedName>
</protein>
<comment type="caution">
    <text evidence="6">The sequence shown here is derived from an EMBL/GenBank/DDBJ whole genome shotgun (WGS) entry which is preliminary data.</text>
</comment>
<keyword evidence="4" id="KW-1133">Transmembrane helix</keyword>
<evidence type="ECO:0000313" key="6">
    <source>
        <dbReference type="EMBL" id="MBU9697764.1"/>
    </source>
</evidence>
<keyword evidence="2" id="KW-0328">Glycosyltransferase</keyword>
<evidence type="ECO:0000256" key="3">
    <source>
        <dbReference type="ARBA" id="ARBA00022679"/>
    </source>
</evidence>
<name>A0ABS6J1X6_9RHOB</name>
<dbReference type="EMBL" id="JAAATX020000005">
    <property type="protein sequence ID" value="MBU9697764.1"/>
    <property type="molecule type" value="Genomic_DNA"/>
</dbReference>
<keyword evidence="4" id="KW-0812">Transmembrane</keyword>
<proteinExistence type="inferred from homology"/>
<dbReference type="InterPro" id="IPR001173">
    <property type="entry name" value="Glyco_trans_2-like"/>
</dbReference>
<dbReference type="Pfam" id="PF13632">
    <property type="entry name" value="Glyco_trans_2_3"/>
    <property type="match status" value="1"/>
</dbReference>
<evidence type="ECO:0000256" key="1">
    <source>
        <dbReference type="ARBA" id="ARBA00006739"/>
    </source>
</evidence>
<keyword evidence="3" id="KW-0808">Transferase</keyword>
<gene>
    <name evidence="6" type="ORF">GU927_007870</name>
</gene>
<dbReference type="Proteomes" id="UP000731907">
    <property type="component" value="Unassembled WGS sequence"/>
</dbReference>
<reference evidence="6 7" key="1">
    <citation type="submission" date="2021-06" db="EMBL/GenBank/DDBJ databases">
        <title>Rhodobacteraceae bacterium strain HSP-20.</title>
        <authorList>
            <person name="Chen W.-M."/>
        </authorList>
    </citation>
    <scope>NUCLEOTIDE SEQUENCE [LARGE SCALE GENOMIC DNA]</scope>
    <source>
        <strain evidence="6 7">HSP-20</strain>
    </source>
</reference>
<feature type="transmembrane region" description="Helical" evidence="4">
    <location>
        <begin position="199"/>
        <end position="219"/>
    </location>
</feature>
<accession>A0ABS6J1X6</accession>
<organism evidence="6 7">
    <name type="scientific">Paragemmobacter amnigenus</name>
    <dbReference type="NCBI Taxonomy" id="2852097"/>
    <lineage>
        <taxon>Bacteria</taxon>
        <taxon>Pseudomonadati</taxon>
        <taxon>Pseudomonadota</taxon>
        <taxon>Alphaproteobacteria</taxon>
        <taxon>Rhodobacterales</taxon>
        <taxon>Paracoccaceae</taxon>
        <taxon>Paragemmobacter</taxon>
    </lineage>
</organism>
<sequence length="279" mass="30443">MDVDTVAAPGSVPALAAAFRNPAVAVASGNVTIRNAARNPLTALQSLEYLQSIALGRGFLDHLGSVGCCSGAFSMFRRAPFLAAGGLNVGPGEDLEITLRLREAGHRTRFIGSAMAATLAPTTLPRLIRQRLRWDRDALAIRLFAYRQILPFRRGESLGSTLERLDFLLFDLAATLVFPFYLLHVALRFGEAFTPLMAGVLLLLSGIATANLLLVHLALRRLPTLPELAVIPAFALYQGIVLRFLRFFAFSDELLFAGSHRDAFVPPRIRRALYGRDGT</sequence>
<comment type="similarity">
    <text evidence="1">Belongs to the glycosyltransferase 2 family.</text>
</comment>
<keyword evidence="4" id="KW-0472">Membrane</keyword>
<dbReference type="PANTHER" id="PTHR43630">
    <property type="entry name" value="POLY-BETA-1,6-N-ACETYL-D-GLUCOSAMINE SYNTHASE"/>
    <property type="match status" value="1"/>
</dbReference>
<dbReference type="InterPro" id="IPR029044">
    <property type="entry name" value="Nucleotide-diphossugar_trans"/>
</dbReference>
<keyword evidence="7" id="KW-1185">Reference proteome</keyword>